<comment type="caution">
    <text evidence="1">The sequence shown here is derived from an EMBL/GenBank/DDBJ whole genome shotgun (WGS) entry which is preliminary data.</text>
</comment>
<dbReference type="Gramene" id="rna40824">
    <property type="protein sequence ID" value="RHN46343.1"/>
    <property type="gene ID" value="gene40824"/>
</dbReference>
<reference evidence="2" key="1">
    <citation type="journal article" date="2018" name="Nat. Plants">
        <title>Whole-genome landscape of Medicago truncatula symbiotic genes.</title>
        <authorList>
            <person name="Pecrix Y."/>
            <person name="Staton S.E."/>
            <person name="Sallet E."/>
            <person name="Lelandais-Briere C."/>
            <person name="Moreau S."/>
            <person name="Carrere S."/>
            <person name="Blein T."/>
            <person name="Jardinaud M.F."/>
            <person name="Latrasse D."/>
            <person name="Zouine M."/>
            <person name="Zahm M."/>
            <person name="Kreplak J."/>
            <person name="Mayjonade B."/>
            <person name="Satge C."/>
            <person name="Perez M."/>
            <person name="Cauet S."/>
            <person name="Marande W."/>
            <person name="Chantry-Darmon C."/>
            <person name="Lopez-Roques C."/>
            <person name="Bouchez O."/>
            <person name="Berard A."/>
            <person name="Debelle F."/>
            <person name="Munos S."/>
            <person name="Bendahmane A."/>
            <person name="Berges H."/>
            <person name="Niebel A."/>
            <person name="Buitink J."/>
            <person name="Frugier F."/>
            <person name="Benhamed M."/>
            <person name="Crespi M."/>
            <person name="Gouzy J."/>
            <person name="Gamas P."/>
        </authorList>
    </citation>
    <scope>NUCLEOTIDE SEQUENCE [LARGE SCALE GENOMIC DNA]</scope>
    <source>
        <strain evidence="2">cv. Jemalong A17</strain>
    </source>
</reference>
<accession>A0A396H0V2</accession>
<dbReference type="AlphaFoldDB" id="A0A396H0V2"/>
<sequence length="81" mass="9074">MSTFIVSDDLYVMPNVVTTSLSLLQKLGVNDIDAIDKQTININITKKEVLDLLKLSLVSKTPLSEFIFKKQHSVENLVPNN</sequence>
<proteinExistence type="predicted"/>
<evidence type="ECO:0008006" key="3">
    <source>
        <dbReference type="Google" id="ProtNLM"/>
    </source>
</evidence>
<protein>
    <recommendedName>
        <fullName evidence="3">DUF674 family protein</fullName>
    </recommendedName>
</protein>
<organism evidence="1 2">
    <name type="scientific">Medicago truncatula</name>
    <name type="common">Barrel medic</name>
    <name type="synonym">Medicago tribuloides</name>
    <dbReference type="NCBI Taxonomy" id="3880"/>
    <lineage>
        <taxon>Eukaryota</taxon>
        <taxon>Viridiplantae</taxon>
        <taxon>Streptophyta</taxon>
        <taxon>Embryophyta</taxon>
        <taxon>Tracheophyta</taxon>
        <taxon>Spermatophyta</taxon>
        <taxon>Magnoliopsida</taxon>
        <taxon>eudicotyledons</taxon>
        <taxon>Gunneridae</taxon>
        <taxon>Pentapetalae</taxon>
        <taxon>rosids</taxon>
        <taxon>fabids</taxon>
        <taxon>Fabales</taxon>
        <taxon>Fabaceae</taxon>
        <taxon>Papilionoideae</taxon>
        <taxon>50 kb inversion clade</taxon>
        <taxon>NPAAA clade</taxon>
        <taxon>Hologalegina</taxon>
        <taxon>IRL clade</taxon>
        <taxon>Trifolieae</taxon>
        <taxon>Medicago</taxon>
    </lineage>
</organism>
<dbReference type="PANTHER" id="PTHR33103">
    <property type="entry name" value="OS01G0153900 PROTEIN"/>
    <property type="match status" value="1"/>
</dbReference>
<evidence type="ECO:0000313" key="1">
    <source>
        <dbReference type="EMBL" id="RHN46343.1"/>
    </source>
</evidence>
<gene>
    <name evidence="1" type="ORF">MtrunA17_Chr7g0241221</name>
</gene>
<name>A0A396H0V2_MEDTR</name>
<evidence type="ECO:0000313" key="2">
    <source>
        <dbReference type="Proteomes" id="UP000265566"/>
    </source>
</evidence>
<dbReference type="EMBL" id="PSQE01000007">
    <property type="protein sequence ID" value="RHN46343.1"/>
    <property type="molecule type" value="Genomic_DNA"/>
</dbReference>
<dbReference type="InterPro" id="IPR007750">
    <property type="entry name" value="DUF674"/>
</dbReference>
<dbReference type="Proteomes" id="UP000265566">
    <property type="component" value="Chromosome 7"/>
</dbReference>
<dbReference type="PANTHER" id="PTHR33103:SF27">
    <property type="entry name" value="OS04G0594700 PROTEIN"/>
    <property type="match status" value="1"/>
</dbReference>
<dbReference type="Pfam" id="PF05056">
    <property type="entry name" value="DUF674"/>
    <property type="match status" value="1"/>
</dbReference>